<organism evidence="2">
    <name type="scientific">Rhizopus microsporus var. microsporus</name>
    <dbReference type="NCBI Taxonomy" id="86635"/>
    <lineage>
        <taxon>Eukaryota</taxon>
        <taxon>Fungi</taxon>
        <taxon>Fungi incertae sedis</taxon>
        <taxon>Mucoromycota</taxon>
        <taxon>Mucoromycotina</taxon>
        <taxon>Mucoromycetes</taxon>
        <taxon>Mucorales</taxon>
        <taxon>Mucorineae</taxon>
        <taxon>Rhizopodaceae</taxon>
        <taxon>Rhizopus</taxon>
    </lineage>
</organism>
<dbReference type="AlphaFoldDB" id="A0A1X0R8J0"/>
<dbReference type="EMBL" id="KV921889">
    <property type="protein sequence ID" value="ORE08370.1"/>
    <property type="molecule type" value="Genomic_DNA"/>
</dbReference>
<gene>
    <name evidence="2" type="ORF">BCV72DRAFT_323947</name>
</gene>
<protein>
    <submittedName>
        <fullName evidence="2">Uncharacterized protein</fullName>
    </submittedName>
</protein>
<reference evidence="2" key="1">
    <citation type="journal article" date="2016" name="Proc. Natl. Acad. Sci. U.S.A.">
        <title>Lipid metabolic changes in an early divergent fungus govern the establishment of a mutualistic symbiosis with endobacteria.</title>
        <authorList>
            <person name="Lastovetsky O.A."/>
            <person name="Gaspar M.L."/>
            <person name="Mondo S.J."/>
            <person name="LaButti K.M."/>
            <person name="Sandor L."/>
            <person name="Grigoriev I.V."/>
            <person name="Henry S.A."/>
            <person name="Pawlowska T.E."/>
        </authorList>
    </citation>
    <scope>NUCLEOTIDE SEQUENCE [LARGE SCALE GENOMIC DNA]</scope>
    <source>
        <strain evidence="2">ATCC 52814</strain>
    </source>
</reference>
<feature type="non-terminal residue" evidence="2">
    <location>
        <position position="1"/>
    </location>
</feature>
<dbReference type="Proteomes" id="UP000242414">
    <property type="component" value="Unassembled WGS sequence"/>
</dbReference>
<accession>A0A1X0R8J0</accession>
<evidence type="ECO:0000313" key="2">
    <source>
        <dbReference type="EMBL" id="ORE08370.1"/>
    </source>
</evidence>
<sequence length="255" mass="29662">IALTICFLIRTTRSCLQILSSPTDFQLILYSTKDATLIANIDLELEDFGLEEVKQAYQPMFLDPGRKSVFTAAIGLDTTNHQIRRCSTAEYYHRTGSTKYIKKLERLKAQKGIKTIETNMPSPKTSQRAAYLLYIEYVLTHVGVLFTFYDYKIAKGRFYLYQGRQRAAEEMVNMLVHGGAKYNKKKRKKRNRKKKRSKKRQKQTANPKEKENQITKNRYVINFSFDNQILLNCCFKEAKSGSPQSSKRKERKCPL</sequence>
<proteinExistence type="predicted"/>
<feature type="compositionally biased region" description="Basic residues" evidence="1">
    <location>
        <begin position="182"/>
        <end position="202"/>
    </location>
</feature>
<dbReference type="OrthoDB" id="2237019at2759"/>
<feature type="region of interest" description="Disordered" evidence="1">
    <location>
        <begin position="179"/>
        <end position="213"/>
    </location>
</feature>
<evidence type="ECO:0000256" key="1">
    <source>
        <dbReference type="SAM" id="MobiDB-lite"/>
    </source>
</evidence>
<dbReference type="VEuPathDB" id="FungiDB:BCV72DRAFT_323947"/>
<name>A0A1X0R8J0_RHIZD</name>